<reference evidence="1" key="1">
    <citation type="submission" date="2021-05" db="EMBL/GenBank/DDBJ databases">
        <authorList>
            <person name="Alioto T."/>
            <person name="Alioto T."/>
            <person name="Gomez Garrido J."/>
        </authorList>
    </citation>
    <scope>NUCLEOTIDE SEQUENCE</scope>
</reference>
<name>A0A8D8TU48_9HEMI</name>
<evidence type="ECO:0000313" key="1">
    <source>
        <dbReference type="EMBL" id="CAG6692242.1"/>
    </source>
</evidence>
<accession>A0A8D8TU48</accession>
<dbReference type="AlphaFoldDB" id="A0A8D8TU48"/>
<protein>
    <submittedName>
        <fullName evidence="1">Uncharacterized protein</fullName>
    </submittedName>
</protein>
<sequence length="113" mass="13197">MSSLFRFVGIVTFDLTSFLVGNQKMTMFHRTVPNSRGTSQSSQVDRVSQLIDTQRRRFRHFANSGAHLKSNIINNRVPTYKTLKPFTIFLRRIILTLHSKHQKNVIMMMMPKD</sequence>
<organism evidence="1">
    <name type="scientific">Cacopsylla melanoneura</name>
    <dbReference type="NCBI Taxonomy" id="428564"/>
    <lineage>
        <taxon>Eukaryota</taxon>
        <taxon>Metazoa</taxon>
        <taxon>Ecdysozoa</taxon>
        <taxon>Arthropoda</taxon>
        <taxon>Hexapoda</taxon>
        <taxon>Insecta</taxon>
        <taxon>Pterygota</taxon>
        <taxon>Neoptera</taxon>
        <taxon>Paraneoptera</taxon>
        <taxon>Hemiptera</taxon>
        <taxon>Sternorrhyncha</taxon>
        <taxon>Psylloidea</taxon>
        <taxon>Psyllidae</taxon>
        <taxon>Psyllinae</taxon>
        <taxon>Cacopsylla</taxon>
    </lineage>
</organism>
<proteinExistence type="predicted"/>
<dbReference type="EMBL" id="HBUF01306332">
    <property type="protein sequence ID" value="CAG6692242.1"/>
    <property type="molecule type" value="Transcribed_RNA"/>
</dbReference>